<name>A0AA49JGJ6_9BACT</name>
<evidence type="ECO:0000313" key="2">
    <source>
        <dbReference type="Proteomes" id="UP001230496"/>
    </source>
</evidence>
<organism evidence="1 2">
    <name type="scientific">Marivirga salinarum</name>
    <dbReference type="NCBI Taxonomy" id="3059078"/>
    <lineage>
        <taxon>Bacteria</taxon>
        <taxon>Pseudomonadati</taxon>
        <taxon>Bacteroidota</taxon>
        <taxon>Cytophagia</taxon>
        <taxon>Cytophagales</taxon>
        <taxon>Marivirgaceae</taxon>
        <taxon>Marivirga</taxon>
    </lineage>
</organism>
<accession>A0AA49JGJ6</accession>
<dbReference type="Proteomes" id="UP001230496">
    <property type="component" value="Chromosome"/>
</dbReference>
<dbReference type="KEGG" id="msaa:QYS49_21215"/>
<dbReference type="EMBL" id="CP129971">
    <property type="protein sequence ID" value="WKK74275.2"/>
    <property type="molecule type" value="Genomic_DNA"/>
</dbReference>
<gene>
    <name evidence="1" type="ORF">QYS49_21215</name>
</gene>
<protein>
    <submittedName>
        <fullName evidence="1">DUF481 domain-containing protein</fullName>
    </submittedName>
</protein>
<evidence type="ECO:0000313" key="1">
    <source>
        <dbReference type="EMBL" id="WKK74275.2"/>
    </source>
</evidence>
<keyword evidence="2" id="KW-1185">Reference proteome</keyword>
<dbReference type="AlphaFoldDB" id="A0AA49JGJ6"/>
<proteinExistence type="predicted"/>
<sequence length="253" mass="28533">MRILLLVPVLILFLFTQPLFAQLSLTIESGLAFNGSNDVRYFNEEGNKGDLFSLTDDFTPQQPQVYTRIEAQFRFLDKNIIELTAAPLAFDYEKNSGSSIQFGENEYGLSGNTVTGRYEFNTYRASYRYQFIDREKWSLSAGATVLVRDARIALSENGLEDETTDLGVVPLLSFDGRYKYSENLEFLLKADALVGPQGRAEDVLLGFQYKFKDNGLSARAGYRIIDGGANVTQVYNFSLIHFASVGLQYSFMR</sequence>
<reference evidence="1 2" key="1">
    <citation type="submission" date="2023-08" db="EMBL/GenBank/DDBJ databases">
        <title>Comparative genomics and taxonomic characterization of three novel marine species of genus Marivirga.</title>
        <authorList>
            <person name="Muhammad N."/>
            <person name="Kim S.-G."/>
        </authorList>
    </citation>
    <scope>NUCLEOTIDE SEQUENCE [LARGE SCALE GENOMIC DNA]</scope>
    <source>
        <strain evidence="1 2">BDSF4-3</strain>
    </source>
</reference>
<dbReference type="RefSeq" id="WP_308347762.1">
    <property type="nucleotide sequence ID" value="NZ_CP129971.1"/>
</dbReference>